<dbReference type="Proteomes" id="UP001632038">
    <property type="component" value="Unassembled WGS sequence"/>
</dbReference>
<name>A0ABD3DJD2_9LAMI</name>
<evidence type="ECO:0000313" key="2">
    <source>
        <dbReference type="EMBL" id="KAL3642162.1"/>
    </source>
</evidence>
<evidence type="ECO:0000313" key="3">
    <source>
        <dbReference type="Proteomes" id="UP001632038"/>
    </source>
</evidence>
<proteinExistence type="predicted"/>
<reference evidence="3" key="1">
    <citation type="journal article" date="2024" name="IScience">
        <title>Strigolactones Initiate the Formation of Haustorium-like Structures in Castilleja.</title>
        <authorList>
            <person name="Buerger M."/>
            <person name="Peterson D."/>
            <person name="Chory J."/>
        </authorList>
    </citation>
    <scope>NUCLEOTIDE SEQUENCE [LARGE SCALE GENOMIC DNA]</scope>
</reference>
<gene>
    <name evidence="2" type="ORF">CASFOL_012977</name>
</gene>
<dbReference type="CDD" id="cd22160">
    <property type="entry name" value="F-box_AtFBL13-like"/>
    <property type="match status" value="1"/>
</dbReference>
<dbReference type="Pfam" id="PF24758">
    <property type="entry name" value="LRR_At5g56370"/>
    <property type="match status" value="1"/>
</dbReference>
<feature type="domain" description="F-box" evidence="1">
    <location>
        <begin position="169"/>
        <end position="208"/>
    </location>
</feature>
<dbReference type="SUPFAM" id="SSF81383">
    <property type="entry name" value="F-box domain"/>
    <property type="match status" value="1"/>
</dbReference>
<keyword evidence="3" id="KW-1185">Reference proteome</keyword>
<dbReference type="SMART" id="SM00256">
    <property type="entry name" value="FBOX"/>
    <property type="match status" value="2"/>
</dbReference>
<dbReference type="InterPro" id="IPR053781">
    <property type="entry name" value="F-box_AtFBL13-like"/>
</dbReference>
<dbReference type="InterPro" id="IPR055411">
    <property type="entry name" value="LRR_FXL15/At3g58940/PEG3-like"/>
</dbReference>
<accession>A0ABD3DJD2</accession>
<sequence length="509" mass="59310">MDRISQLPQPILHHILSFLSQKESVQTCSLSKTWRYLGSTRPKFDYNGSDFGGNTETFRSVLGNTLQRYHDQKLSIQDFRLETCDDDSLLFPLLELWMPILITHHMGLKKLTLCFLSPSLTYFDLPLIIFQVKSLQSLNLEGCNLGQIGSVDNIQCRNLQTLYLKWVYITEEILDKIMSNCPLIEYLSLQSCEGFHTITFVNKNHILEDFPSSNFEGKGHCIEIGNVRTLEIIQMWGSPNRYNHRNMLFPNLKSLLLDHVLLSSELVGRFSSIFPCLEELSLIHCFGFRKFELSSRSIKRLLILEDMQKWVLGAIDVMTIHAPNLVEFEYACDVIPNISFTKTQKEWKSDISICSAYDGPLWFHKLIELLEAVSGSEISLHVWKRCMGNIDDENEHIDDQYSLDRVVVEHLKFSIDRSEYASSFLNFMDNLFRVCCPREIHSSYAANADAKWDRAKELSKVTEFLCKILQMDRLEDQEMRWWQQDLEEVSFEVFDDVEYRSNETTAYRT</sequence>
<dbReference type="EMBL" id="JAVIJP010000016">
    <property type="protein sequence ID" value="KAL3642162.1"/>
    <property type="molecule type" value="Genomic_DNA"/>
</dbReference>
<dbReference type="Pfam" id="PF00646">
    <property type="entry name" value="F-box"/>
    <property type="match status" value="1"/>
</dbReference>
<comment type="caution">
    <text evidence="2">The sequence shown here is derived from an EMBL/GenBank/DDBJ whole genome shotgun (WGS) entry which is preliminary data.</text>
</comment>
<protein>
    <recommendedName>
        <fullName evidence="1">F-box domain-containing protein</fullName>
    </recommendedName>
</protein>
<dbReference type="PANTHER" id="PTHR34145">
    <property type="entry name" value="OS02G0105600 PROTEIN"/>
    <property type="match status" value="1"/>
</dbReference>
<dbReference type="InterPro" id="IPR053772">
    <property type="entry name" value="At1g61320/At1g61330-like"/>
</dbReference>
<organism evidence="2 3">
    <name type="scientific">Castilleja foliolosa</name>
    <dbReference type="NCBI Taxonomy" id="1961234"/>
    <lineage>
        <taxon>Eukaryota</taxon>
        <taxon>Viridiplantae</taxon>
        <taxon>Streptophyta</taxon>
        <taxon>Embryophyta</taxon>
        <taxon>Tracheophyta</taxon>
        <taxon>Spermatophyta</taxon>
        <taxon>Magnoliopsida</taxon>
        <taxon>eudicotyledons</taxon>
        <taxon>Gunneridae</taxon>
        <taxon>Pentapetalae</taxon>
        <taxon>asterids</taxon>
        <taxon>lamiids</taxon>
        <taxon>Lamiales</taxon>
        <taxon>Orobanchaceae</taxon>
        <taxon>Pedicularideae</taxon>
        <taxon>Castillejinae</taxon>
        <taxon>Castilleja</taxon>
    </lineage>
</organism>
<evidence type="ECO:0000259" key="1">
    <source>
        <dbReference type="SMART" id="SM00256"/>
    </source>
</evidence>
<dbReference type="Gene3D" id="3.80.10.10">
    <property type="entry name" value="Ribonuclease Inhibitor"/>
    <property type="match status" value="1"/>
</dbReference>
<dbReference type="InterPro" id="IPR001810">
    <property type="entry name" value="F-box_dom"/>
</dbReference>
<dbReference type="InterPro" id="IPR036047">
    <property type="entry name" value="F-box-like_dom_sf"/>
</dbReference>
<dbReference type="PANTHER" id="PTHR34145:SF28">
    <property type="entry name" value="F-BOX DOMAIN-CONTAINING PROTEIN"/>
    <property type="match status" value="1"/>
</dbReference>
<feature type="domain" description="F-box" evidence="1">
    <location>
        <begin position="7"/>
        <end position="46"/>
    </location>
</feature>
<dbReference type="Gene3D" id="1.20.1280.50">
    <property type="match status" value="1"/>
</dbReference>
<dbReference type="SUPFAM" id="SSF52047">
    <property type="entry name" value="RNI-like"/>
    <property type="match status" value="1"/>
</dbReference>
<dbReference type="AlphaFoldDB" id="A0ABD3DJD2"/>
<dbReference type="InterPro" id="IPR032675">
    <property type="entry name" value="LRR_dom_sf"/>
</dbReference>